<dbReference type="Pfam" id="PF06014">
    <property type="entry name" value="YqgQ-like"/>
    <property type="match status" value="1"/>
</dbReference>
<dbReference type="Gene3D" id="1.10.287.760">
    <property type="entry name" value="YqgQ-like"/>
    <property type="match status" value="1"/>
</dbReference>
<name>A0A429XDS3_SIMTE</name>
<dbReference type="RefSeq" id="WP_120114971.1">
    <property type="nucleotide sequence ID" value="NZ_BORI01000002.1"/>
</dbReference>
<dbReference type="AlphaFoldDB" id="A0A429XDS3"/>
<dbReference type="Proteomes" id="UP000680670">
    <property type="component" value="Unassembled WGS sequence"/>
</dbReference>
<dbReference type="Proteomes" id="UP000287296">
    <property type="component" value="Unassembled WGS sequence"/>
</dbReference>
<evidence type="ECO:0000313" key="4">
    <source>
        <dbReference type="Proteomes" id="UP000680670"/>
    </source>
</evidence>
<protein>
    <submittedName>
        <fullName evidence="2">DUF910 family protein</fullName>
    </submittedName>
</protein>
<organism evidence="2 3">
    <name type="scientific">Siminovitchia terrae</name>
    <name type="common">Bacillus terrae</name>
    <dbReference type="NCBI Taxonomy" id="1914933"/>
    <lineage>
        <taxon>Bacteria</taxon>
        <taxon>Bacillati</taxon>
        <taxon>Bacillota</taxon>
        <taxon>Bacilli</taxon>
        <taxon>Bacillales</taxon>
        <taxon>Bacillaceae</taxon>
        <taxon>Siminovitchia</taxon>
    </lineage>
</organism>
<dbReference type="OrthoDB" id="2361671at2"/>
<gene>
    <name evidence="2" type="ORF">D5F11_000695</name>
    <name evidence="1" type="ORF">J6TS1_22320</name>
</gene>
<dbReference type="InterPro" id="IPR009256">
    <property type="entry name" value="YqgQ-like"/>
</dbReference>
<sequence length="69" mass="8398">MNSVYDVLQLLKKFGIFIYIGDRQADLEMMEVEIRELYAEHLISKEDFQHSILLLRRERNQIQEEQNKK</sequence>
<dbReference type="EMBL" id="BORJ01000005">
    <property type="protein sequence ID" value="GIN96362.1"/>
    <property type="molecule type" value="Genomic_DNA"/>
</dbReference>
<evidence type="ECO:0000313" key="2">
    <source>
        <dbReference type="EMBL" id="RST61441.1"/>
    </source>
</evidence>
<accession>A0A429XDS3</accession>
<reference evidence="2 3" key="1">
    <citation type="submission" date="2018-12" db="EMBL/GenBank/DDBJ databases">
        <authorList>
            <person name="Sun L."/>
            <person name="Chen Z."/>
        </authorList>
    </citation>
    <scope>NUCLEOTIDE SEQUENCE [LARGE SCALE GENOMIC DNA]</scope>
    <source>
        <strain evidence="2 3">LMG 29736</strain>
    </source>
</reference>
<proteinExistence type="predicted"/>
<evidence type="ECO:0000313" key="3">
    <source>
        <dbReference type="Proteomes" id="UP000287296"/>
    </source>
</evidence>
<keyword evidence="4" id="KW-1185">Reference proteome</keyword>
<comment type="caution">
    <text evidence="2">The sequence shown here is derived from an EMBL/GenBank/DDBJ whole genome shotgun (WGS) entry which is preliminary data.</text>
</comment>
<evidence type="ECO:0000313" key="1">
    <source>
        <dbReference type="EMBL" id="GIN96362.1"/>
    </source>
</evidence>
<dbReference type="InterPro" id="IPR023164">
    <property type="entry name" value="YqgQ-like_sf"/>
</dbReference>
<dbReference type="EMBL" id="QYTW02000001">
    <property type="protein sequence ID" value="RST61441.1"/>
    <property type="molecule type" value="Genomic_DNA"/>
</dbReference>
<dbReference type="SUPFAM" id="SSF158379">
    <property type="entry name" value="YqgQ-like"/>
    <property type="match status" value="1"/>
</dbReference>
<reference evidence="1 4" key="2">
    <citation type="submission" date="2021-03" db="EMBL/GenBank/DDBJ databases">
        <title>Antimicrobial resistance genes in bacteria isolated from Japanese honey, and their potential for conferring macrolide and lincosamide resistance in the American foulbrood pathogen Paenibacillus larvae.</title>
        <authorList>
            <person name="Okamoto M."/>
            <person name="Kumagai M."/>
            <person name="Kanamori H."/>
            <person name="Takamatsu D."/>
        </authorList>
    </citation>
    <scope>NUCLEOTIDE SEQUENCE [LARGE SCALE GENOMIC DNA]</scope>
    <source>
        <strain evidence="1 4">J6TS1</strain>
    </source>
</reference>